<dbReference type="InterPro" id="IPR049470">
    <property type="entry name" value="TRM61_C"/>
</dbReference>
<dbReference type="Pfam" id="PF08704">
    <property type="entry name" value="GCD14"/>
    <property type="match status" value="1"/>
</dbReference>
<evidence type="ECO:0000256" key="3">
    <source>
        <dbReference type="ARBA" id="ARBA00022691"/>
    </source>
</evidence>
<feature type="binding site" evidence="5">
    <location>
        <position position="118"/>
    </location>
    <ligand>
        <name>S-adenosyl-L-methionine</name>
        <dbReference type="ChEBI" id="CHEBI:59789"/>
    </ligand>
</feature>
<dbReference type="PANTHER" id="PTHR12133">
    <property type="entry name" value="TRNA (ADENINE(58)-N(1))-METHYLTRANSFERASE"/>
    <property type="match status" value="1"/>
</dbReference>
<dbReference type="CDD" id="cd02440">
    <property type="entry name" value="AdoMet_MTases"/>
    <property type="match status" value="1"/>
</dbReference>
<keyword evidence="1" id="KW-0489">Methyltransferase</keyword>
<evidence type="ECO:0000256" key="5">
    <source>
        <dbReference type="PIRSR" id="PIRSR017269-1"/>
    </source>
</evidence>
<dbReference type="PROSITE" id="PS51620">
    <property type="entry name" value="SAM_TRM61"/>
    <property type="match status" value="1"/>
</dbReference>
<evidence type="ECO:0000259" key="6">
    <source>
        <dbReference type="Pfam" id="PF08704"/>
    </source>
</evidence>
<dbReference type="AlphaFoldDB" id="A0A397WSL1"/>
<proteinExistence type="predicted"/>
<dbReference type="Gene3D" id="3.10.330.20">
    <property type="match status" value="1"/>
</dbReference>
<name>A0A397WSL1_9ARCH</name>
<accession>A0A397WSL1</accession>
<feature type="binding site" evidence="5">
    <location>
        <position position="163"/>
    </location>
    <ligand>
        <name>S-adenosyl-L-methionine</name>
        <dbReference type="ChEBI" id="CHEBI:59789"/>
    </ligand>
</feature>
<feature type="binding site" evidence="5">
    <location>
        <position position="146"/>
    </location>
    <ligand>
        <name>S-adenosyl-L-methionine</name>
        <dbReference type="ChEBI" id="CHEBI:59789"/>
    </ligand>
</feature>
<feature type="domain" description="tRNA (adenine(58)-N(1))-methyltransferase catalytic subunit TRM61 C-terminal" evidence="6">
    <location>
        <begin position="63"/>
        <end position="221"/>
    </location>
</feature>
<dbReference type="EMBL" id="MWMI01000001">
    <property type="protein sequence ID" value="RIB35656.1"/>
    <property type="molecule type" value="Genomic_DNA"/>
</dbReference>
<dbReference type="GO" id="GO:0160107">
    <property type="term" value="F:tRNA (adenine(58)-N1)-methyltransferase activity"/>
    <property type="evidence" value="ECO:0007669"/>
    <property type="project" value="InterPro"/>
</dbReference>
<dbReference type="PIRSF" id="PIRSF017269">
    <property type="entry name" value="GCD14"/>
    <property type="match status" value="1"/>
</dbReference>
<evidence type="ECO:0000256" key="1">
    <source>
        <dbReference type="ARBA" id="ARBA00022603"/>
    </source>
</evidence>
<dbReference type="GO" id="GO:0030488">
    <property type="term" value="P:tRNA methylation"/>
    <property type="evidence" value="ECO:0007669"/>
    <property type="project" value="InterPro"/>
</dbReference>
<dbReference type="SUPFAM" id="SSF53335">
    <property type="entry name" value="S-adenosyl-L-methionine-dependent methyltransferases"/>
    <property type="match status" value="1"/>
</dbReference>
<reference evidence="7 8" key="1">
    <citation type="journal article" date="2018" name="Syst. Appl. Microbiol.">
        <title>A new symbiotic nanoarchaeote (Candidatus Nanoclepta minutus) and its host (Zestosphaera tikiterensis gen. nov., sp. nov.) from a New Zealand hot spring.</title>
        <authorList>
            <person name="St John E."/>
            <person name="Liu Y."/>
            <person name="Podar M."/>
            <person name="Stott M.B."/>
            <person name="Meneghin J."/>
            <person name="Chen Z."/>
            <person name="Lagutin K."/>
            <person name="Mitchell K."/>
            <person name="Reysenbach A.L."/>
        </authorList>
    </citation>
    <scope>NUCLEOTIDE SEQUENCE [LARGE SCALE GENOMIC DNA]</scope>
    <source>
        <strain evidence="7">NZ3</strain>
    </source>
</reference>
<dbReference type="PANTHER" id="PTHR12133:SF1">
    <property type="entry name" value="TRNA (ADENINE(58)-N(1))-METHYLTRANSFERASE, MITOCHONDRIAL"/>
    <property type="match status" value="1"/>
</dbReference>
<dbReference type="Gene3D" id="3.40.50.150">
    <property type="entry name" value="Vaccinia Virus protein VP39"/>
    <property type="match status" value="1"/>
</dbReference>
<evidence type="ECO:0000313" key="7">
    <source>
        <dbReference type="EMBL" id="RIB35656.1"/>
    </source>
</evidence>
<dbReference type="InterPro" id="IPR029063">
    <property type="entry name" value="SAM-dependent_MTases_sf"/>
</dbReference>
<gene>
    <name evidence="7" type="ORF">BXU00_00960</name>
</gene>
<evidence type="ECO:0000256" key="4">
    <source>
        <dbReference type="ARBA" id="ARBA00022694"/>
    </source>
</evidence>
<evidence type="ECO:0000256" key="2">
    <source>
        <dbReference type="ARBA" id="ARBA00022679"/>
    </source>
</evidence>
<dbReference type="InterPro" id="IPR014816">
    <property type="entry name" value="tRNA_MeTrfase_Gcd14"/>
</dbReference>
<keyword evidence="4" id="KW-0819">tRNA processing</keyword>
<dbReference type="GO" id="GO:0031515">
    <property type="term" value="C:tRNA (m1A) methyltransferase complex"/>
    <property type="evidence" value="ECO:0007669"/>
    <property type="project" value="InterPro"/>
</dbReference>
<sequence length="244" mass="28491">MILIHRKSGKRFYVREIKDINTHFGLIKKEDLIRAKPYDIVKSHLDEEFLVVEDNLIDSLSFLRRRTQVTHPKDIGLLFSLTGISSGWRVVELGTGSGIMTSFLASLVKPSGRVYSYENRKEFYEIAKENLEKLKLMDYVELKLRDVISEGIDERDVDIVVSDIPRPFDIIDEIYNSLKFSGYFASFLPNITSVLKLLSSNKSFHLVGIYESFHRVWKYEKEEVLRPKNKQLVHTEFLVLMRKL</sequence>
<organism evidence="7 8">
    <name type="scientific">Candidatus Nanoclepta minutus</name>
    <dbReference type="NCBI Taxonomy" id="1940235"/>
    <lineage>
        <taxon>Archaea</taxon>
        <taxon>Nanobdellota</taxon>
        <taxon>Candidatus Nanoclepta</taxon>
    </lineage>
</organism>
<comment type="caution">
    <text evidence="7">The sequence shown here is derived from an EMBL/GenBank/DDBJ whole genome shotgun (WGS) entry which is preliminary data.</text>
</comment>
<evidence type="ECO:0000313" key="8">
    <source>
        <dbReference type="Proteomes" id="UP000266622"/>
    </source>
</evidence>
<keyword evidence="2" id="KW-0808">Transferase</keyword>
<protein>
    <recommendedName>
        <fullName evidence="6">tRNA (adenine(58)-N(1))-methyltransferase catalytic subunit TRM61 C-terminal domain-containing protein</fullName>
    </recommendedName>
</protein>
<dbReference type="Proteomes" id="UP000266622">
    <property type="component" value="Unassembled WGS sequence"/>
</dbReference>
<keyword evidence="3 5" id="KW-0949">S-adenosyl-L-methionine</keyword>